<comment type="similarity">
    <text evidence="2">Belongs to the UPF0014 family.</text>
</comment>
<evidence type="ECO:0000256" key="2">
    <source>
        <dbReference type="ARBA" id="ARBA00005268"/>
    </source>
</evidence>
<feature type="transmembrane region" description="Helical" evidence="6">
    <location>
        <begin position="6"/>
        <end position="25"/>
    </location>
</feature>
<evidence type="ECO:0000256" key="6">
    <source>
        <dbReference type="SAM" id="Phobius"/>
    </source>
</evidence>
<accession>A0A239AHS9</accession>
<dbReference type="PANTHER" id="PTHR30028">
    <property type="entry name" value="UPF0014 INNER MEMBRANE PROTEIN YBBM-RELATED"/>
    <property type="match status" value="1"/>
</dbReference>
<evidence type="ECO:0000313" key="7">
    <source>
        <dbReference type="EMBL" id="SNR94931.1"/>
    </source>
</evidence>
<protein>
    <submittedName>
        <fullName evidence="7">Uncharacterized protein family (UPF0014)</fullName>
    </submittedName>
</protein>
<comment type="subcellular location">
    <subcellularLocation>
        <location evidence="1">Membrane</location>
        <topology evidence="1">Multi-pass membrane protein</topology>
    </subcellularLocation>
</comment>
<dbReference type="EMBL" id="FZOJ01000002">
    <property type="protein sequence ID" value="SNR94931.1"/>
    <property type="molecule type" value="Genomic_DNA"/>
</dbReference>
<reference evidence="7 8" key="1">
    <citation type="submission" date="2017-06" db="EMBL/GenBank/DDBJ databases">
        <authorList>
            <person name="Kim H.J."/>
            <person name="Triplett B.A."/>
        </authorList>
    </citation>
    <scope>NUCLEOTIDE SEQUENCE [LARGE SCALE GENOMIC DNA]</scope>
    <source>
        <strain evidence="7 8">SCA</strain>
    </source>
</reference>
<keyword evidence="8" id="KW-1185">Reference proteome</keyword>
<proteinExistence type="inferred from homology"/>
<dbReference type="InterPro" id="IPR005226">
    <property type="entry name" value="UPF0014_fam"/>
</dbReference>
<sequence length="83" mass="9775">MEGIIHLQLWQMIAAYIFIVILLFIVKIKGISRERDILISTTRMTIQLILTGYILVYIFDHSHPCIPCNRHSISDCHYARNCW</sequence>
<evidence type="ECO:0000256" key="3">
    <source>
        <dbReference type="ARBA" id="ARBA00022692"/>
    </source>
</evidence>
<evidence type="ECO:0000313" key="8">
    <source>
        <dbReference type="Proteomes" id="UP000198304"/>
    </source>
</evidence>
<keyword evidence="3 6" id="KW-0812">Transmembrane</keyword>
<dbReference type="RefSeq" id="WP_242975006.1">
    <property type="nucleotide sequence ID" value="NZ_FZOJ01000002.1"/>
</dbReference>
<organism evidence="7 8">
    <name type="scientific">Anaerovirgula multivorans</name>
    <dbReference type="NCBI Taxonomy" id="312168"/>
    <lineage>
        <taxon>Bacteria</taxon>
        <taxon>Bacillati</taxon>
        <taxon>Bacillota</taxon>
        <taxon>Clostridia</taxon>
        <taxon>Peptostreptococcales</taxon>
        <taxon>Natronincolaceae</taxon>
        <taxon>Anaerovirgula</taxon>
    </lineage>
</organism>
<keyword evidence="4 6" id="KW-1133">Transmembrane helix</keyword>
<name>A0A239AHS9_9FIRM</name>
<evidence type="ECO:0000256" key="4">
    <source>
        <dbReference type="ARBA" id="ARBA00022989"/>
    </source>
</evidence>
<dbReference type="Proteomes" id="UP000198304">
    <property type="component" value="Unassembled WGS sequence"/>
</dbReference>
<evidence type="ECO:0000256" key="5">
    <source>
        <dbReference type="ARBA" id="ARBA00023136"/>
    </source>
</evidence>
<dbReference type="GO" id="GO:0005886">
    <property type="term" value="C:plasma membrane"/>
    <property type="evidence" value="ECO:0007669"/>
    <property type="project" value="TreeGrafter"/>
</dbReference>
<evidence type="ECO:0000256" key="1">
    <source>
        <dbReference type="ARBA" id="ARBA00004141"/>
    </source>
</evidence>
<dbReference type="PANTHER" id="PTHR30028:SF0">
    <property type="entry name" value="PROTEIN ALUMINUM SENSITIVE 3"/>
    <property type="match status" value="1"/>
</dbReference>
<dbReference type="Pfam" id="PF03649">
    <property type="entry name" value="UPF0014"/>
    <property type="match status" value="1"/>
</dbReference>
<gene>
    <name evidence="7" type="ORF">SAMN05446037_100235</name>
</gene>
<keyword evidence="5 6" id="KW-0472">Membrane</keyword>
<dbReference type="AlphaFoldDB" id="A0A239AHS9"/>